<accession>A0AA85J348</accession>
<organism evidence="2 3">
    <name type="scientific">Trichobilharzia regenti</name>
    <name type="common">Nasal bird schistosome</name>
    <dbReference type="NCBI Taxonomy" id="157069"/>
    <lineage>
        <taxon>Eukaryota</taxon>
        <taxon>Metazoa</taxon>
        <taxon>Spiralia</taxon>
        <taxon>Lophotrochozoa</taxon>
        <taxon>Platyhelminthes</taxon>
        <taxon>Trematoda</taxon>
        <taxon>Digenea</taxon>
        <taxon>Strigeidida</taxon>
        <taxon>Schistosomatoidea</taxon>
        <taxon>Schistosomatidae</taxon>
        <taxon>Trichobilharzia</taxon>
    </lineage>
</organism>
<evidence type="ECO:0000313" key="3">
    <source>
        <dbReference type="WBParaSite" id="TREG1_126870.1"/>
    </source>
</evidence>
<sequence length="111" mass="12185">MRIDGNVEQKMCEQMWKYLFLEFGSSLQCGHEKFASALSLSFATPGLTAVRRLWNILTWFLTLAVSAAAIILGYKMEKLSKKSSITVLSLTGGIAVLGVILLIALEVAKCE</sequence>
<evidence type="ECO:0000256" key="1">
    <source>
        <dbReference type="SAM" id="Phobius"/>
    </source>
</evidence>
<keyword evidence="1" id="KW-0472">Membrane</keyword>
<dbReference type="AlphaFoldDB" id="A0AA85J348"/>
<keyword evidence="2" id="KW-1185">Reference proteome</keyword>
<protein>
    <recommendedName>
        <fullName evidence="4">Transmembrane protein</fullName>
    </recommendedName>
</protein>
<evidence type="ECO:0008006" key="4">
    <source>
        <dbReference type="Google" id="ProtNLM"/>
    </source>
</evidence>
<dbReference type="Proteomes" id="UP000050795">
    <property type="component" value="Unassembled WGS sequence"/>
</dbReference>
<feature type="transmembrane region" description="Helical" evidence="1">
    <location>
        <begin position="85"/>
        <end position="105"/>
    </location>
</feature>
<name>A0AA85J348_TRIRE</name>
<keyword evidence="1" id="KW-1133">Transmembrane helix</keyword>
<dbReference type="WBParaSite" id="TREG1_126870.1">
    <property type="protein sequence ID" value="TREG1_126870.1"/>
    <property type="gene ID" value="TREG1_126870"/>
</dbReference>
<feature type="transmembrane region" description="Helical" evidence="1">
    <location>
        <begin position="53"/>
        <end position="73"/>
    </location>
</feature>
<keyword evidence="1" id="KW-0812">Transmembrane</keyword>
<evidence type="ECO:0000313" key="2">
    <source>
        <dbReference type="Proteomes" id="UP000050795"/>
    </source>
</evidence>
<reference evidence="2" key="1">
    <citation type="submission" date="2022-06" db="EMBL/GenBank/DDBJ databases">
        <authorList>
            <person name="Berger JAMES D."/>
            <person name="Berger JAMES D."/>
        </authorList>
    </citation>
    <scope>NUCLEOTIDE SEQUENCE [LARGE SCALE GENOMIC DNA]</scope>
</reference>
<proteinExistence type="predicted"/>
<reference evidence="3" key="2">
    <citation type="submission" date="2023-11" db="UniProtKB">
        <authorList>
            <consortium name="WormBaseParasite"/>
        </authorList>
    </citation>
    <scope>IDENTIFICATION</scope>
</reference>